<keyword evidence="1" id="KW-0472">Membrane</keyword>
<dbReference type="Pfam" id="PF05751">
    <property type="entry name" value="FixH"/>
    <property type="match status" value="1"/>
</dbReference>
<reference evidence="2 3" key="1">
    <citation type="submission" date="2019-01" db="EMBL/GenBank/DDBJ databases">
        <authorList>
            <person name="Chen W.-M."/>
        </authorList>
    </citation>
    <scope>NUCLEOTIDE SEQUENCE [LARGE SCALE GENOMIC DNA]</scope>
    <source>
        <strain evidence="2 3">TLA-22</strain>
    </source>
</reference>
<evidence type="ECO:0008006" key="4">
    <source>
        <dbReference type="Google" id="ProtNLM"/>
    </source>
</evidence>
<dbReference type="AlphaFoldDB" id="A0A437J411"/>
<keyword evidence="3" id="KW-1185">Reference proteome</keyword>
<dbReference type="RefSeq" id="WP_021227580.1">
    <property type="nucleotide sequence ID" value="NZ_RZUL01000009.1"/>
</dbReference>
<organism evidence="2 3">
    <name type="scientific">Sphingobium algorifonticola</name>
    <dbReference type="NCBI Taxonomy" id="2008318"/>
    <lineage>
        <taxon>Bacteria</taxon>
        <taxon>Pseudomonadati</taxon>
        <taxon>Pseudomonadota</taxon>
        <taxon>Alphaproteobacteria</taxon>
        <taxon>Sphingomonadales</taxon>
        <taxon>Sphingomonadaceae</taxon>
        <taxon>Sphingobium</taxon>
    </lineage>
</organism>
<sequence>MSNSLPARRFTGWHMTAILVAFFAVVIAVNVLMATVAVRSFGGTVVENSYVASQRFNGWLAAARAQDGLRWKDGVATDGARHVVLTLGSGAGAPVRGGTVKALAQHPLGRVADIPLAFREAAPGRYVSEAALPPGRWRVRLDVWHGGSEQHLLREID</sequence>
<proteinExistence type="predicted"/>
<evidence type="ECO:0000256" key="1">
    <source>
        <dbReference type="SAM" id="Phobius"/>
    </source>
</evidence>
<dbReference type="InterPro" id="IPR018037">
    <property type="entry name" value="FixH_proteobacterial"/>
</dbReference>
<keyword evidence="1" id="KW-0812">Transmembrane</keyword>
<evidence type="ECO:0000313" key="3">
    <source>
        <dbReference type="Proteomes" id="UP000282977"/>
    </source>
</evidence>
<accession>A0A437J411</accession>
<keyword evidence="1" id="KW-1133">Transmembrane helix</keyword>
<dbReference type="Proteomes" id="UP000282977">
    <property type="component" value="Unassembled WGS sequence"/>
</dbReference>
<feature type="transmembrane region" description="Helical" evidence="1">
    <location>
        <begin position="12"/>
        <end position="33"/>
    </location>
</feature>
<evidence type="ECO:0000313" key="2">
    <source>
        <dbReference type="EMBL" id="RVT39214.1"/>
    </source>
</evidence>
<protein>
    <recommendedName>
        <fullName evidence="4">Nitrogen fixation protein FixH</fullName>
    </recommendedName>
</protein>
<comment type="caution">
    <text evidence="2">The sequence shown here is derived from an EMBL/GenBank/DDBJ whole genome shotgun (WGS) entry which is preliminary data.</text>
</comment>
<dbReference type="OrthoDB" id="1495896at2"/>
<name>A0A437J411_9SPHN</name>
<dbReference type="EMBL" id="RZUL01000009">
    <property type="protein sequence ID" value="RVT39214.1"/>
    <property type="molecule type" value="Genomic_DNA"/>
</dbReference>
<gene>
    <name evidence="2" type="ORF">ENE74_16115</name>
</gene>
<dbReference type="PIRSF" id="PIRSF011386">
    <property type="entry name" value="FixH"/>
    <property type="match status" value="1"/>
</dbReference>
<dbReference type="InterPro" id="IPR008620">
    <property type="entry name" value="FixH"/>
</dbReference>